<dbReference type="PANTHER" id="PTHR19271:SF16">
    <property type="entry name" value="CYTOCHROME B"/>
    <property type="match status" value="1"/>
</dbReference>
<dbReference type="InterPro" id="IPR030689">
    <property type="entry name" value="Cytochrome_b"/>
</dbReference>
<keyword evidence="15 20" id="KW-0496">Mitochondrion</keyword>
<dbReference type="GO" id="GO:0008121">
    <property type="term" value="F:quinol-cytochrome-c reductase activity"/>
    <property type="evidence" value="ECO:0007669"/>
    <property type="project" value="InterPro"/>
</dbReference>
<dbReference type="CDD" id="cd00290">
    <property type="entry name" value="cytochrome_b_C"/>
    <property type="match status" value="1"/>
</dbReference>
<feature type="transmembrane region" description="Helical" evidence="20">
    <location>
        <begin position="77"/>
        <end position="98"/>
    </location>
</feature>
<dbReference type="InterPro" id="IPR036150">
    <property type="entry name" value="Cyt_b/b6_C_sf"/>
</dbReference>
<feature type="transmembrane region" description="Helical" evidence="20">
    <location>
        <begin position="113"/>
        <end position="133"/>
    </location>
</feature>
<dbReference type="CDD" id="cd00284">
    <property type="entry name" value="Cytochrome_b_N"/>
    <property type="match status" value="1"/>
</dbReference>
<evidence type="ECO:0000313" key="24">
    <source>
        <dbReference type="EMBL" id="QDC35287.1"/>
    </source>
</evidence>
<dbReference type="SUPFAM" id="SSF81342">
    <property type="entry name" value="Transmembrane di-heme cytochromes"/>
    <property type="match status" value="1"/>
</dbReference>
<keyword evidence="7 20" id="KW-0679">Respiratory chain</keyword>
<feature type="transmembrane region" description="Helical" evidence="20">
    <location>
        <begin position="323"/>
        <end position="343"/>
    </location>
</feature>
<dbReference type="InterPro" id="IPR016174">
    <property type="entry name" value="Di-haem_cyt_TM"/>
</dbReference>
<evidence type="ECO:0000256" key="1">
    <source>
        <dbReference type="ARBA" id="ARBA00002566"/>
    </source>
</evidence>
<comment type="cofactor">
    <cofactor evidence="20">
        <name>heme b</name>
        <dbReference type="ChEBI" id="CHEBI:60344"/>
    </cofactor>
    <text evidence="20">Binds 2 heme groups non-covalently.</text>
</comment>
<feature type="transmembrane region" description="Helical" evidence="20">
    <location>
        <begin position="288"/>
        <end position="307"/>
    </location>
</feature>
<dbReference type="InterPro" id="IPR005797">
    <property type="entry name" value="Cyt_b/b6_N"/>
</dbReference>
<organism evidence="23">
    <name type="scientific">Rhynchocypris oxycephalus</name>
    <name type="common">Chinese minnow</name>
    <dbReference type="NCBI Taxonomy" id="109666"/>
    <lineage>
        <taxon>Eukaryota</taxon>
        <taxon>Metazoa</taxon>
        <taxon>Chordata</taxon>
        <taxon>Craniata</taxon>
        <taxon>Vertebrata</taxon>
        <taxon>Euteleostomi</taxon>
        <taxon>Actinopterygii</taxon>
        <taxon>Neopterygii</taxon>
        <taxon>Teleostei</taxon>
        <taxon>Ostariophysi</taxon>
        <taxon>Cypriniformes</taxon>
        <taxon>Leuciscidae</taxon>
        <taxon>Pseudaspininae</taxon>
        <taxon>Rhynchocypris</taxon>
    </lineage>
</organism>
<keyword evidence="6 19" id="KW-0349">Heme</keyword>
<dbReference type="PROSITE" id="PS51002">
    <property type="entry name" value="CYTB_NTER"/>
    <property type="match status" value="1"/>
</dbReference>
<feature type="transmembrane region" description="Helical" evidence="20">
    <location>
        <begin position="349"/>
        <end position="372"/>
    </location>
</feature>
<dbReference type="PIRSF" id="PIRSF038885">
    <property type="entry name" value="COB"/>
    <property type="match status" value="1"/>
</dbReference>
<comment type="subcellular location">
    <subcellularLocation>
        <location evidence="2">Mitochondrion inner membrane</location>
        <topology evidence="2">Multi-pass membrane protein</topology>
    </subcellularLocation>
</comment>
<dbReference type="EMBL" id="KP641342">
    <property type="protein sequence ID" value="AKJ83774.1"/>
    <property type="molecule type" value="Genomic_DNA"/>
</dbReference>
<feature type="binding site" description="axial binding residue" evidence="19">
    <location>
        <position position="97"/>
    </location>
    <ligand>
        <name>heme b</name>
        <dbReference type="ChEBI" id="CHEBI:60344"/>
        <label>b566</label>
    </ligand>
    <ligandPart>
        <name>Fe</name>
        <dbReference type="ChEBI" id="CHEBI:18248"/>
    </ligandPart>
</feature>
<evidence type="ECO:0000256" key="6">
    <source>
        <dbReference type="ARBA" id="ARBA00022617"/>
    </source>
</evidence>
<evidence type="ECO:0000256" key="16">
    <source>
        <dbReference type="ARBA" id="ARBA00023136"/>
    </source>
</evidence>
<evidence type="ECO:0000256" key="18">
    <source>
        <dbReference type="PIRSR" id="PIRSR038885-1"/>
    </source>
</evidence>
<dbReference type="Pfam" id="PF00032">
    <property type="entry name" value="Cytochrom_B_C"/>
    <property type="match status" value="1"/>
</dbReference>
<feature type="domain" description="Cytochrome b/b6 C-terminal region profile" evidence="22">
    <location>
        <begin position="210"/>
        <end position="380"/>
    </location>
</feature>
<evidence type="ECO:0000256" key="17">
    <source>
        <dbReference type="ARBA" id="ARBA00061233"/>
    </source>
</evidence>
<evidence type="ECO:0000256" key="12">
    <source>
        <dbReference type="ARBA" id="ARBA00022989"/>
    </source>
</evidence>
<evidence type="ECO:0000256" key="19">
    <source>
        <dbReference type="PIRSR" id="PIRSR038885-2"/>
    </source>
</evidence>
<geneLocation type="mitochondrion" evidence="23"/>
<gene>
    <name evidence="23" type="primary">CYTB</name>
</gene>
<dbReference type="GO" id="GO:0046872">
    <property type="term" value="F:metal ion binding"/>
    <property type="evidence" value="ECO:0007669"/>
    <property type="project" value="UniProtKB-UniRule"/>
</dbReference>
<evidence type="ECO:0000256" key="13">
    <source>
        <dbReference type="ARBA" id="ARBA00023004"/>
    </source>
</evidence>
<dbReference type="GO" id="GO:0006122">
    <property type="term" value="P:mitochondrial electron transport, ubiquinol to cytochrome c"/>
    <property type="evidence" value="ECO:0007669"/>
    <property type="project" value="TreeGrafter"/>
</dbReference>
<evidence type="ECO:0000256" key="2">
    <source>
        <dbReference type="ARBA" id="ARBA00004448"/>
    </source>
</evidence>
<feature type="transmembrane region" description="Helical" evidence="20">
    <location>
        <begin position="177"/>
        <end position="200"/>
    </location>
</feature>
<reference evidence="24" key="2">
    <citation type="submission" date="2018-09" db="EMBL/GenBank/DDBJ databases">
        <title>The complete mitochondrial genome of Rhynchocypris oxycephalus.</title>
        <authorList>
            <person name="Zhang Z."/>
            <person name="Ge Y."/>
            <person name="Cheng Q."/>
            <person name="Wang T."/>
        </authorList>
    </citation>
    <scope>NUCLEOTIDE SEQUENCE</scope>
</reference>
<name>A0A0U2CJR7_9TELE</name>
<dbReference type="GO" id="GO:0005743">
    <property type="term" value="C:mitochondrial inner membrane"/>
    <property type="evidence" value="ECO:0007669"/>
    <property type="project" value="UniProtKB-SubCell"/>
</dbReference>
<evidence type="ECO:0000313" key="23">
    <source>
        <dbReference type="EMBL" id="AKJ83774.1"/>
    </source>
</evidence>
<dbReference type="PANTHER" id="PTHR19271">
    <property type="entry name" value="CYTOCHROME B"/>
    <property type="match status" value="1"/>
</dbReference>
<dbReference type="GO" id="GO:0016491">
    <property type="term" value="F:oxidoreductase activity"/>
    <property type="evidence" value="ECO:0007669"/>
    <property type="project" value="UniProtKB-UniRule"/>
</dbReference>
<feature type="transmembrane region" description="Helical" evidence="20">
    <location>
        <begin position="30"/>
        <end position="56"/>
    </location>
</feature>
<feature type="domain" description="Cytochrome b/b6 N-terminal region profile" evidence="21">
    <location>
        <begin position="1"/>
        <end position="209"/>
    </location>
</feature>
<evidence type="ECO:0000256" key="10">
    <source>
        <dbReference type="ARBA" id="ARBA00022792"/>
    </source>
</evidence>
<evidence type="ECO:0000256" key="20">
    <source>
        <dbReference type="RuleBase" id="RU362117"/>
    </source>
</evidence>
<comment type="function">
    <text evidence="1 20">Component of the ubiquinol-cytochrome c reductase complex (complex III or cytochrome b-c1 complex) that is part of the mitochondrial respiratory chain. The b-c1 complex mediates electron transfer from ubiquinol to cytochrome c. Contributes to the generation of a proton gradient across the mitochondrial membrane that is then used for ATP synthesis.</text>
</comment>
<dbReference type="InterPro" id="IPR005798">
    <property type="entry name" value="Cyt_b/b6_C"/>
</dbReference>
<proteinExistence type="inferred from homology"/>
<keyword evidence="5 20" id="KW-0813">Transport</keyword>
<evidence type="ECO:0000256" key="9">
    <source>
        <dbReference type="ARBA" id="ARBA00022723"/>
    </source>
</evidence>
<evidence type="ECO:0000259" key="21">
    <source>
        <dbReference type="PROSITE" id="PS51002"/>
    </source>
</evidence>
<feature type="binding site" description="axial binding residue" evidence="19">
    <location>
        <position position="182"/>
    </location>
    <ligand>
        <name>heme b</name>
        <dbReference type="ChEBI" id="CHEBI:60344"/>
        <label>b562</label>
    </ligand>
    <ligandPart>
        <name>Fe</name>
        <dbReference type="ChEBI" id="CHEBI:18248"/>
    </ligandPart>
</feature>
<evidence type="ECO:0000256" key="15">
    <source>
        <dbReference type="ARBA" id="ARBA00023128"/>
    </source>
</evidence>
<feature type="binding site" description="axial binding residue" evidence="19">
    <location>
        <position position="83"/>
    </location>
    <ligand>
        <name>heme b</name>
        <dbReference type="ChEBI" id="CHEBI:60344"/>
        <label>b562</label>
    </ligand>
    <ligandPart>
        <name>Fe</name>
        <dbReference type="ChEBI" id="CHEBI:18248"/>
    </ligandPart>
</feature>
<feature type="transmembrane region" description="Helical" evidence="20">
    <location>
        <begin position="229"/>
        <end position="250"/>
    </location>
</feature>
<evidence type="ECO:0000256" key="3">
    <source>
        <dbReference type="ARBA" id="ARBA00011660"/>
    </source>
</evidence>
<dbReference type="FunFam" id="1.20.810.10:FF:000002">
    <property type="entry name" value="Cytochrome b"/>
    <property type="match status" value="1"/>
</dbReference>
<accession>A0A0U2CJR7</accession>
<evidence type="ECO:0000256" key="4">
    <source>
        <dbReference type="ARBA" id="ARBA00013531"/>
    </source>
</evidence>
<protein>
    <recommendedName>
        <fullName evidence="4 20">Cytochrome b</fullName>
    </recommendedName>
</protein>
<feature type="transmembrane region" description="Helical" evidence="20">
    <location>
        <begin position="140"/>
        <end position="157"/>
    </location>
</feature>
<dbReference type="InterPro" id="IPR027387">
    <property type="entry name" value="Cytb/b6-like_sf"/>
</dbReference>
<feature type="binding site" description="axial binding residue" evidence="19">
    <location>
        <position position="196"/>
    </location>
    <ligand>
        <name>heme b</name>
        <dbReference type="ChEBI" id="CHEBI:60344"/>
        <label>b566</label>
    </ligand>
    <ligandPart>
        <name>Fe</name>
        <dbReference type="ChEBI" id="CHEBI:18248"/>
    </ligandPart>
</feature>
<feature type="binding site" evidence="18">
    <location>
        <position position="201"/>
    </location>
    <ligand>
        <name>a ubiquinone</name>
        <dbReference type="ChEBI" id="CHEBI:16389"/>
    </ligand>
</feature>
<dbReference type="EMBL" id="MH885043">
    <property type="protein sequence ID" value="QDC35287.1"/>
    <property type="molecule type" value="Genomic_DNA"/>
</dbReference>
<dbReference type="InterPro" id="IPR048259">
    <property type="entry name" value="Cytochrome_b_N_euk/bac"/>
</dbReference>
<keyword evidence="8 20" id="KW-0812">Transmembrane</keyword>
<comment type="subunit">
    <text evidence="3">The cytochrome bc1 complex contains 3 respiratory subunits (MT-CYB, CYC1 and UQCRFS1), 2 core proteins (UQCRC1 and UQCRC2) and probably 6 low-molecular weight proteins.</text>
</comment>
<dbReference type="AlphaFoldDB" id="A0A0U2CJR7"/>
<dbReference type="CTD" id="4519"/>
<dbReference type="SUPFAM" id="SSF81648">
    <property type="entry name" value="a domain/subunit of cytochrome bc1 complex (Ubiquinol-cytochrome c reductase)"/>
    <property type="match status" value="1"/>
</dbReference>
<keyword evidence="12 20" id="KW-1133">Transmembrane helix</keyword>
<keyword evidence="9 19" id="KW-0479">Metal-binding</keyword>
<sequence>MASLRKTHPLMKIANHALVDLPTPSNISALWNFGSLLGLCLITQILTGLFLAMHYTSDISTAFSSVAHICRDVNYGWLIRSLHANGASFFFICIYMHIARGLYYGSYLYKETWNIGVILLLLVMATAFVGYVLPWGQMSFWGATVITNLMSAVPYMGDTLVQWIWGGFSVDNATLTRFFAFHFLLPFIIAGATILHLLFLHETGSNNPAGLNSDADKISFHPYFSYKDLLGFVVMLLALTSLALFSPNLLGDPDNFTPANPLVTPPHIQPEWYFLFAYAILRSIPNKLGGVLALLFSILVLMVVPILHTSKQRGLTFRPMTQFLFWTLVADMLILTWIGGMPVEHPYVIIGQIASTLYFALFLILVPLAGWVENKALKWA</sequence>
<evidence type="ECO:0000256" key="11">
    <source>
        <dbReference type="ARBA" id="ARBA00022982"/>
    </source>
</evidence>
<reference evidence="23" key="1">
    <citation type="journal article" date="2015" name="Mitochondrial DNA">
        <title>The complete mitochondrial genome of Rhynchocypris oxycephalus (Cypriniformes: Cyprinidae).</title>
        <authorList>
            <person name="Sui X."/>
            <person name="Liang Y."/>
            <person name="He D."/>
        </authorList>
    </citation>
    <scope>NUCLEOTIDE SEQUENCE</scope>
    <source>
        <tissue evidence="23">Fin</tissue>
    </source>
</reference>
<comment type="similarity">
    <text evidence="17 20">Belongs to the cytochrome b family.</text>
</comment>
<comment type="cofactor">
    <cofactor evidence="19">
        <name>heme</name>
        <dbReference type="ChEBI" id="CHEBI:30413"/>
    </cofactor>
    <text evidence="19">Binds 2 heme groups non-covalently.</text>
</comment>
<dbReference type="Gene3D" id="1.20.810.10">
    <property type="entry name" value="Cytochrome Bc1 Complex, Chain C"/>
    <property type="match status" value="1"/>
</dbReference>
<keyword evidence="11 20" id="KW-0249">Electron transport</keyword>
<keyword evidence="16 20" id="KW-0472">Membrane</keyword>
<evidence type="ECO:0000256" key="14">
    <source>
        <dbReference type="ARBA" id="ARBA00023075"/>
    </source>
</evidence>
<dbReference type="Pfam" id="PF00033">
    <property type="entry name" value="Cytochrome_B"/>
    <property type="match status" value="1"/>
</dbReference>
<keyword evidence="10" id="KW-0999">Mitochondrion inner membrane</keyword>
<evidence type="ECO:0000256" key="5">
    <source>
        <dbReference type="ARBA" id="ARBA00022448"/>
    </source>
</evidence>
<dbReference type="InterPro" id="IPR048260">
    <property type="entry name" value="Cytochrome_b_C_euk/bac"/>
</dbReference>
<evidence type="ECO:0000259" key="22">
    <source>
        <dbReference type="PROSITE" id="PS51003"/>
    </source>
</evidence>
<keyword evidence="13 19" id="KW-0408">Iron</keyword>
<keyword evidence="14" id="KW-0830">Ubiquinone</keyword>
<evidence type="ECO:0000256" key="8">
    <source>
        <dbReference type="ARBA" id="ARBA00022692"/>
    </source>
</evidence>
<dbReference type="GO" id="GO:0045275">
    <property type="term" value="C:respiratory chain complex III"/>
    <property type="evidence" value="ECO:0007669"/>
    <property type="project" value="InterPro"/>
</dbReference>
<dbReference type="PROSITE" id="PS51003">
    <property type="entry name" value="CYTB_CTER"/>
    <property type="match status" value="1"/>
</dbReference>
<dbReference type="RefSeq" id="YP_009145056.1">
    <property type="nucleotide sequence ID" value="NC_027273.1"/>
</dbReference>
<evidence type="ECO:0000256" key="7">
    <source>
        <dbReference type="ARBA" id="ARBA00022660"/>
    </source>
</evidence>
<dbReference type="GeneID" id="24570947"/>